<dbReference type="GO" id="GO:0051607">
    <property type="term" value="P:defense response to virus"/>
    <property type="evidence" value="ECO:0007669"/>
    <property type="project" value="UniProtKB-KW"/>
</dbReference>
<dbReference type="Proteomes" id="UP000321533">
    <property type="component" value="Chromosome"/>
</dbReference>
<gene>
    <name evidence="8" type="primary">cas6</name>
    <name evidence="8" type="ORF">FRZ67_19140</name>
</gene>
<dbReference type="PIRSF" id="PIRSF005054">
    <property type="entry name" value="PF1131"/>
    <property type="match status" value="1"/>
</dbReference>
<organism evidence="8 9">
    <name type="scientific">Panacibacter ginsenosidivorans</name>
    <dbReference type="NCBI Taxonomy" id="1813871"/>
    <lineage>
        <taxon>Bacteria</taxon>
        <taxon>Pseudomonadati</taxon>
        <taxon>Bacteroidota</taxon>
        <taxon>Chitinophagia</taxon>
        <taxon>Chitinophagales</taxon>
        <taxon>Chitinophagaceae</taxon>
        <taxon>Panacibacter</taxon>
    </lineage>
</organism>
<protein>
    <recommendedName>
        <fullName evidence="4">CRISPR-associated endoribonuclease</fullName>
    </recommendedName>
</protein>
<evidence type="ECO:0000256" key="2">
    <source>
        <dbReference type="ARBA" id="ARBA00022884"/>
    </source>
</evidence>
<sequence>MRFYLTLQATDSNSTITLNYQYPLSAAIYKIIQRADTAFSAFLHNTGYGLGHKNFKLFTFSDIDTPFKVIGDRMHMLSNTARVTICFYMPQAAEHFIRGLFMQQQLEIADKKSKATFVVQQIESLPHYVVSDIETTAIKNVLIQPLSPLVAGRKNEKGYYDYRSPLDADFTDCLLYNWLEKYKTVNDTYENTIQQIKEQTEIKVLLFSQPPKQRLITIKQGTSDETRVRGYTKFRLQLTAPEDMLQLAMDAGLGLYNSQGMGCVGVI</sequence>
<dbReference type="InterPro" id="IPR049435">
    <property type="entry name" value="Cas_Cas6_C"/>
</dbReference>
<dbReference type="AlphaFoldDB" id="A0A5B8VDG9"/>
<keyword evidence="3" id="KW-0051">Antiviral defense</keyword>
<evidence type="ECO:0000256" key="6">
    <source>
        <dbReference type="PIRSR" id="PIRSR005054-50"/>
    </source>
</evidence>
<dbReference type="Gene3D" id="3.30.70.1900">
    <property type="match status" value="1"/>
</dbReference>
<dbReference type="KEGG" id="pgin:FRZ67_19140"/>
<evidence type="ECO:0000256" key="5">
    <source>
        <dbReference type="PIRSR" id="PIRSR005054-1"/>
    </source>
</evidence>
<keyword evidence="9" id="KW-1185">Reference proteome</keyword>
<comment type="similarity">
    <text evidence="1 4">Belongs to the CRISPR-associated protein Cas6/Cse3/CasE family.</text>
</comment>
<dbReference type="GO" id="GO:0016788">
    <property type="term" value="F:hydrolase activity, acting on ester bonds"/>
    <property type="evidence" value="ECO:0007669"/>
    <property type="project" value="InterPro"/>
</dbReference>
<dbReference type="NCBIfam" id="TIGR01877">
    <property type="entry name" value="cas_cas6"/>
    <property type="match status" value="1"/>
</dbReference>
<reference evidence="8 9" key="1">
    <citation type="journal article" date="2016" name="Int. J. Syst. Evol. Microbiol.">
        <title>Panacibacter ginsenosidivorans gen. nov., sp. nov., with ginsenoside converting activity isolated from soil of a ginseng field.</title>
        <authorList>
            <person name="Siddiqi M.Z."/>
            <person name="Muhammad Shafi S."/>
            <person name="Choi K.D."/>
            <person name="Im W.T."/>
        </authorList>
    </citation>
    <scope>NUCLEOTIDE SEQUENCE [LARGE SCALE GENOMIC DNA]</scope>
    <source>
        <strain evidence="8 9">Gsoil1550</strain>
    </source>
</reference>
<proteinExistence type="inferred from homology"/>
<dbReference type="EMBL" id="CP042435">
    <property type="protein sequence ID" value="QEC69319.1"/>
    <property type="molecule type" value="Genomic_DNA"/>
</dbReference>
<evidence type="ECO:0000256" key="4">
    <source>
        <dbReference type="PIRNR" id="PIRNR005054"/>
    </source>
</evidence>
<dbReference type="InterPro" id="IPR010156">
    <property type="entry name" value="CRISPR-assoc_prot_Cas6"/>
</dbReference>
<feature type="domain" description="CRISPR associated protein Cas6 C-terminal" evidence="7">
    <location>
        <begin position="140"/>
        <end position="265"/>
    </location>
</feature>
<evidence type="ECO:0000256" key="3">
    <source>
        <dbReference type="ARBA" id="ARBA00023118"/>
    </source>
</evidence>
<dbReference type="Pfam" id="PF01881">
    <property type="entry name" value="Cas_Cas6_C"/>
    <property type="match status" value="1"/>
</dbReference>
<comment type="function">
    <text evidence="4">CRISPR (clustered regularly interspaced short palindromic repeat), is an adaptive immune system that provides protection against mobile genetic elements (viruses, transposable elements and conjugative plasmids). CRISPR clusters contain sequences complementary to antecedent mobile elements and target invading nucleic acids. CRISPR clusters are transcribed and processed into CRISPR RNA (crRNA).</text>
</comment>
<feature type="active site" description="Proton acceptor" evidence="6">
    <location>
        <position position="29"/>
    </location>
</feature>
<dbReference type="PANTHER" id="PTHR36984:SF1">
    <property type="entry name" value="CRISPR-ASSOCIATED ENDORIBONUCLEASE CAS6 1"/>
    <property type="match status" value="1"/>
</dbReference>
<dbReference type="Gene3D" id="3.30.70.1890">
    <property type="match status" value="1"/>
</dbReference>
<keyword evidence="2" id="KW-0694">RNA-binding</keyword>
<dbReference type="InterPro" id="IPR045747">
    <property type="entry name" value="CRISPR-assoc_prot_Cas6_N_sf"/>
</dbReference>
<evidence type="ECO:0000259" key="7">
    <source>
        <dbReference type="Pfam" id="PF01881"/>
    </source>
</evidence>
<dbReference type="RefSeq" id="WP_147192196.1">
    <property type="nucleotide sequence ID" value="NZ_CP042435.1"/>
</dbReference>
<feature type="site" description="Transition state stabilizer" evidence="5">
    <location>
        <position position="56"/>
    </location>
</feature>
<dbReference type="PANTHER" id="PTHR36984">
    <property type="entry name" value="CRISPR-ASSOCIATED ENDORIBONUCLEASE CAS6 1"/>
    <property type="match status" value="1"/>
</dbReference>
<dbReference type="CDD" id="cd21140">
    <property type="entry name" value="Cas6_I-like"/>
    <property type="match status" value="1"/>
</dbReference>
<evidence type="ECO:0000313" key="8">
    <source>
        <dbReference type="EMBL" id="QEC69319.1"/>
    </source>
</evidence>
<name>A0A5B8VDG9_9BACT</name>
<feature type="active site" description="Proton donor" evidence="6">
    <location>
        <position position="44"/>
    </location>
</feature>
<dbReference type="GO" id="GO:0003723">
    <property type="term" value="F:RNA binding"/>
    <property type="evidence" value="ECO:0007669"/>
    <property type="project" value="UniProtKB-KW"/>
</dbReference>
<dbReference type="OrthoDB" id="9797488at2"/>
<dbReference type="Pfam" id="PF21350">
    <property type="entry name" value="Cas6_I-A"/>
    <property type="match status" value="1"/>
</dbReference>
<accession>A0A5B8VDG9</accession>
<evidence type="ECO:0000256" key="1">
    <source>
        <dbReference type="ARBA" id="ARBA00005937"/>
    </source>
</evidence>
<evidence type="ECO:0000313" key="9">
    <source>
        <dbReference type="Proteomes" id="UP000321533"/>
    </source>
</evidence>